<reference evidence="3 4" key="1">
    <citation type="journal article" date="2019" name="Sci. Rep.">
        <title>Orb-weaving spider Araneus ventricosus genome elucidates the spidroin gene catalogue.</title>
        <authorList>
            <person name="Kono N."/>
            <person name="Nakamura H."/>
            <person name="Ohtoshi R."/>
            <person name="Moran D.A.P."/>
            <person name="Shinohara A."/>
            <person name="Yoshida Y."/>
            <person name="Fujiwara M."/>
            <person name="Mori M."/>
            <person name="Tomita M."/>
            <person name="Arakawa K."/>
        </authorList>
    </citation>
    <scope>NUCLEOTIDE SEQUENCE [LARGE SCALE GENOMIC DNA]</scope>
</reference>
<protein>
    <submittedName>
        <fullName evidence="3">Uncharacterized protein</fullName>
    </submittedName>
</protein>
<sequence>MTSSTSATNLATILATKWRLQKISLLGMELWRFYWNFPCDITACRKGYKYRAANEGRLSLWSFVSSMS</sequence>
<dbReference type="EMBL" id="BGPR01005055">
    <property type="protein sequence ID" value="GBN06349.1"/>
    <property type="molecule type" value="Genomic_DNA"/>
</dbReference>
<comment type="caution">
    <text evidence="3">The sequence shown here is derived from an EMBL/GenBank/DDBJ whole genome shotgun (WGS) entry which is preliminary data.</text>
</comment>
<gene>
    <name evidence="1" type="ORF">AVEN_116889_1</name>
    <name evidence="3" type="ORF">AVEN_205785_1</name>
    <name evidence="2" type="ORF">AVEN_80976_1</name>
</gene>
<name>A0A4Y2KW08_ARAVE</name>
<proteinExistence type="predicted"/>
<dbReference type="AlphaFoldDB" id="A0A4Y2KW08"/>
<evidence type="ECO:0000313" key="2">
    <source>
        <dbReference type="EMBL" id="GBN06317.1"/>
    </source>
</evidence>
<dbReference type="EMBL" id="BGPR01004829">
    <property type="protein sequence ID" value="GBN03793.1"/>
    <property type="molecule type" value="Genomic_DNA"/>
</dbReference>
<evidence type="ECO:0000313" key="1">
    <source>
        <dbReference type="EMBL" id="GBN03793.1"/>
    </source>
</evidence>
<accession>A0A4Y2KW08</accession>
<keyword evidence="4" id="KW-1185">Reference proteome</keyword>
<dbReference type="Proteomes" id="UP000499080">
    <property type="component" value="Unassembled WGS sequence"/>
</dbReference>
<dbReference type="EMBL" id="BGPR01005051">
    <property type="protein sequence ID" value="GBN06317.1"/>
    <property type="molecule type" value="Genomic_DNA"/>
</dbReference>
<evidence type="ECO:0000313" key="4">
    <source>
        <dbReference type="Proteomes" id="UP000499080"/>
    </source>
</evidence>
<organism evidence="3 4">
    <name type="scientific">Araneus ventricosus</name>
    <name type="common">Orbweaver spider</name>
    <name type="synonym">Epeira ventricosa</name>
    <dbReference type="NCBI Taxonomy" id="182803"/>
    <lineage>
        <taxon>Eukaryota</taxon>
        <taxon>Metazoa</taxon>
        <taxon>Ecdysozoa</taxon>
        <taxon>Arthropoda</taxon>
        <taxon>Chelicerata</taxon>
        <taxon>Arachnida</taxon>
        <taxon>Araneae</taxon>
        <taxon>Araneomorphae</taxon>
        <taxon>Entelegynae</taxon>
        <taxon>Araneoidea</taxon>
        <taxon>Araneidae</taxon>
        <taxon>Araneus</taxon>
    </lineage>
</organism>
<feature type="non-terminal residue" evidence="3">
    <location>
        <position position="68"/>
    </location>
</feature>
<evidence type="ECO:0000313" key="3">
    <source>
        <dbReference type="EMBL" id="GBN06349.1"/>
    </source>
</evidence>